<evidence type="ECO:0008006" key="3">
    <source>
        <dbReference type="Google" id="ProtNLM"/>
    </source>
</evidence>
<gene>
    <name evidence="1" type="ORF">SSE37_14864</name>
</gene>
<evidence type="ECO:0000313" key="2">
    <source>
        <dbReference type="Proteomes" id="UP000005713"/>
    </source>
</evidence>
<accession>A3K8Q6</accession>
<evidence type="ECO:0000313" key="1">
    <source>
        <dbReference type="EMBL" id="EBA06494.1"/>
    </source>
</evidence>
<name>A3K8Q6_SAGS3</name>
<dbReference type="Proteomes" id="UP000005713">
    <property type="component" value="Unassembled WGS sequence"/>
</dbReference>
<organism evidence="1 2">
    <name type="scientific">Sagittula stellata (strain ATCC 700073 / DSM 11524 / E-37)</name>
    <dbReference type="NCBI Taxonomy" id="388399"/>
    <lineage>
        <taxon>Bacteria</taxon>
        <taxon>Pseudomonadati</taxon>
        <taxon>Pseudomonadota</taxon>
        <taxon>Alphaproteobacteria</taxon>
        <taxon>Rhodobacterales</taxon>
        <taxon>Roseobacteraceae</taxon>
        <taxon>Sagittula</taxon>
    </lineage>
</organism>
<dbReference type="EMBL" id="AAYA01000015">
    <property type="protein sequence ID" value="EBA06494.1"/>
    <property type="molecule type" value="Genomic_DNA"/>
</dbReference>
<protein>
    <recommendedName>
        <fullName evidence="3">MarR family transcriptional regulator</fullName>
    </recommendedName>
</protein>
<dbReference type="SUPFAM" id="SSF46785">
    <property type="entry name" value="Winged helix' DNA-binding domain"/>
    <property type="match status" value="1"/>
</dbReference>
<dbReference type="AlphaFoldDB" id="A3K8Q6"/>
<dbReference type="InterPro" id="IPR036390">
    <property type="entry name" value="WH_DNA-bd_sf"/>
</dbReference>
<proteinExistence type="predicted"/>
<reference evidence="1 2" key="1">
    <citation type="submission" date="2006-06" db="EMBL/GenBank/DDBJ databases">
        <authorList>
            <person name="Moran M.A."/>
            <person name="Ferriera S."/>
            <person name="Johnson J."/>
            <person name="Kravitz S."/>
            <person name="Beeson K."/>
            <person name="Sutton G."/>
            <person name="Rogers Y.-H."/>
            <person name="Friedman R."/>
            <person name="Frazier M."/>
            <person name="Venter J.C."/>
        </authorList>
    </citation>
    <scope>NUCLEOTIDE SEQUENCE [LARGE SCALE GENOMIC DNA]</scope>
    <source>
        <strain evidence="1 2">E-37</strain>
    </source>
</reference>
<keyword evidence="2" id="KW-1185">Reference proteome</keyword>
<dbReference type="RefSeq" id="WP_005862509.1">
    <property type="nucleotide sequence ID" value="NZ_AAYA01000015.1"/>
</dbReference>
<sequence length="101" mass="11124">MSSLSGMAKLRAALWQMEKDAGLADLSRNERDLLYAFHSVAAVTGGGEVSSEQVRTDGVVCDMKHATFHRSLKRLLELGYIEVAPERKTKVYILTGRPMGV</sequence>
<comment type="caution">
    <text evidence="1">The sequence shown here is derived from an EMBL/GenBank/DDBJ whole genome shotgun (WGS) entry which is preliminary data.</text>
</comment>
<dbReference type="eggNOG" id="ENOG5033976">
    <property type="taxonomic scope" value="Bacteria"/>
</dbReference>